<proteinExistence type="predicted"/>
<gene>
    <name evidence="1" type="ORF">GPUH_LOCUS3080</name>
</gene>
<accession>A0A183D2Z0</accession>
<keyword evidence="2" id="KW-1185">Reference proteome</keyword>
<name>A0A183D2Z0_9BILA</name>
<dbReference type="WBParaSite" id="GPUH_0000308601-mRNA-1">
    <property type="protein sequence ID" value="GPUH_0000308601-mRNA-1"/>
    <property type="gene ID" value="GPUH_0000308601"/>
</dbReference>
<protein>
    <submittedName>
        <fullName evidence="3">Ubiquitinyl hydrolase 1</fullName>
    </submittedName>
</protein>
<evidence type="ECO:0000313" key="2">
    <source>
        <dbReference type="Proteomes" id="UP000271098"/>
    </source>
</evidence>
<evidence type="ECO:0000313" key="1">
    <source>
        <dbReference type="EMBL" id="VDK37747.1"/>
    </source>
</evidence>
<evidence type="ECO:0000313" key="3">
    <source>
        <dbReference type="WBParaSite" id="GPUH_0000308601-mRNA-1"/>
    </source>
</evidence>
<reference evidence="3" key="1">
    <citation type="submission" date="2016-06" db="UniProtKB">
        <authorList>
            <consortium name="WormBaseParasite"/>
        </authorList>
    </citation>
    <scope>IDENTIFICATION</scope>
</reference>
<sequence>MFDQNLVKIKLEENTGVSTAAELKNQEYLEVAVKSEDTVDIKKEIEEHSELGVNTEAYSDIEEQYPEHLKMKFEIDQDYTDMLNVSHYYSCRKPLFPWASCSCTVAV</sequence>
<dbReference type="EMBL" id="UYRT01005024">
    <property type="protein sequence ID" value="VDK37747.1"/>
    <property type="molecule type" value="Genomic_DNA"/>
</dbReference>
<reference evidence="1 2" key="2">
    <citation type="submission" date="2018-11" db="EMBL/GenBank/DDBJ databases">
        <authorList>
            <consortium name="Pathogen Informatics"/>
        </authorList>
    </citation>
    <scope>NUCLEOTIDE SEQUENCE [LARGE SCALE GENOMIC DNA]</scope>
</reference>
<dbReference type="Proteomes" id="UP000271098">
    <property type="component" value="Unassembled WGS sequence"/>
</dbReference>
<dbReference type="AlphaFoldDB" id="A0A183D2Z0"/>
<organism evidence="3">
    <name type="scientific">Gongylonema pulchrum</name>
    <dbReference type="NCBI Taxonomy" id="637853"/>
    <lineage>
        <taxon>Eukaryota</taxon>
        <taxon>Metazoa</taxon>
        <taxon>Ecdysozoa</taxon>
        <taxon>Nematoda</taxon>
        <taxon>Chromadorea</taxon>
        <taxon>Rhabditida</taxon>
        <taxon>Spirurina</taxon>
        <taxon>Spiruromorpha</taxon>
        <taxon>Spiruroidea</taxon>
        <taxon>Gongylonematidae</taxon>
        <taxon>Gongylonema</taxon>
    </lineage>
</organism>